<organism evidence="2">
    <name type="scientific">Chromera velia CCMP2878</name>
    <dbReference type="NCBI Taxonomy" id="1169474"/>
    <lineage>
        <taxon>Eukaryota</taxon>
        <taxon>Sar</taxon>
        <taxon>Alveolata</taxon>
        <taxon>Colpodellida</taxon>
        <taxon>Chromeraceae</taxon>
        <taxon>Chromera</taxon>
    </lineage>
</organism>
<feature type="region of interest" description="Disordered" evidence="1">
    <location>
        <begin position="548"/>
        <end position="639"/>
    </location>
</feature>
<feature type="region of interest" description="Disordered" evidence="1">
    <location>
        <begin position="1760"/>
        <end position="1811"/>
    </location>
</feature>
<feature type="compositionally biased region" description="Polar residues" evidence="1">
    <location>
        <begin position="1182"/>
        <end position="1193"/>
    </location>
</feature>
<feature type="compositionally biased region" description="Basic and acidic residues" evidence="1">
    <location>
        <begin position="1589"/>
        <end position="1600"/>
    </location>
</feature>
<feature type="compositionally biased region" description="Polar residues" evidence="1">
    <location>
        <begin position="1147"/>
        <end position="1162"/>
    </location>
</feature>
<feature type="region of interest" description="Disordered" evidence="1">
    <location>
        <begin position="115"/>
        <end position="135"/>
    </location>
</feature>
<reference evidence="2" key="1">
    <citation type="submission" date="2014-11" db="EMBL/GenBank/DDBJ databases">
        <authorList>
            <person name="Otto D Thomas"/>
            <person name="Naeem Raeece"/>
        </authorList>
    </citation>
    <scope>NUCLEOTIDE SEQUENCE</scope>
</reference>
<feature type="region of interest" description="Disordered" evidence="1">
    <location>
        <begin position="833"/>
        <end position="853"/>
    </location>
</feature>
<protein>
    <submittedName>
        <fullName evidence="2">Uncharacterized protein</fullName>
    </submittedName>
</protein>
<feature type="compositionally biased region" description="Polar residues" evidence="1">
    <location>
        <begin position="438"/>
        <end position="453"/>
    </location>
</feature>
<feature type="region of interest" description="Disordered" evidence="1">
    <location>
        <begin position="187"/>
        <end position="210"/>
    </location>
</feature>
<feature type="compositionally biased region" description="Pro residues" evidence="1">
    <location>
        <begin position="1199"/>
        <end position="1216"/>
    </location>
</feature>
<feature type="region of interest" description="Disordered" evidence="1">
    <location>
        <begin position="418"/>
        <end position="489"/>
    </location>
</feature>
<accession>A0A0G4FSJ9</accession>
<dbReference type="VEuPathDB" id="CryptoDB:Cvel_18543"/>
<feature type="compositionally biased region" description="Polar residues" evidence="1">
    <location>
        <begin position="976"/>
        <end position="986"/>
    </location>
</feature>
<feature type="region of interest" description="Disordered" evidence="1">
    <location>
        <begin position="875"/>
        <end position="1047"/>
    </location>
</feature>
<feature type="compositionally biased region" description="Polar residues" evidence="1">
    <location>
        <begin position="1004"/>
        <end position="1014"/>
    </location>
</feature>
<feature type="region of interest" description="Disordered" evidence="1">
    <location>
        <begin position="1401"/>
        <end position="1524"/>
    </location>
</feature>
<feature type="compositionally biased region" description="Basic and acidic residues" evidence="1">
    <location>
        <begin position="875"/>
        <end position="893"/>
    </location>
</feature>
<evidence type="ECO:0000256" key="1">
    <source>
        <dbReference type="SAM" id="MobiDB-lite"/>
    </source>
</evidence>
<sequence>MDVILELHCLTTQPGSLQSNLVYRLAAGGRAPSLSSSASLLEKPLGQIALNETFLITVPTLQHAPKFQRDRETSGEGQAEKGGTSAFVFDPLAGVCLRLYSFGSVCDLLGDSQSQHKEREGDCEGDTGGRQGGGRRRLEAEAWLSCGAIVRALGQQQGGGAGGSGVSEVCAMYSQETFIGRLHLTVKGPPSPAERTSIHKTSPLPNRLPHQLQQPLATPAAQLTTPTPEHKPKLLRPSSSSSPLVPIAAKEALTRPRSPPKSPGCTVAQSPPASPLNACPQELLSLTNGHLCSLSYPSHWKQQQKQNIPSQRANSNPPSQAFSPPPRPLPPPVSKEEIRLLFPNPDLQTLTSHPHASRSTEERDDHRFAWGEVGGDLGLRAPHDGECSHLSPEQNSTIQLCPWPPSWLCALPLCPPERPESPSGGHGKRLSDPPPSSPLFNENQLRLCTSQSGEDTRKAAVSGLPPSSSPLQKRGTGGRGRSLSPSRAATAYALSRSSLETKVCRAAERAAETGVACSFPLGASVISPSVPSCSLMQGHSHCVLAAPGQKESSDTLTQQRHHGREDEMKKRTEDPARGGERGEGAAMLLKQSEPREAKGVSGESASMMSAATLEEARLSSPPRPSRNTQVGGPTPLPATPSLYEDFPTSQLPHLSRVQTSRPLLALPSSSDKINTELMRRQNQFREGESLSPSFHPPFSSPPANFIGGYREYLHKMASGEATQSMSTCVGPSTFSKHMRDQVEIARNDAIQGPRSSSSVDCEGFKRVHAERGGTRLKATPTVRSRAPSAAVPSYAHRLSESSSLPQSGSILEAPPHRLYAILCWDGQDKQSFIQKPSQQPTQSGTVKASQCHPVPVSAKPASFKAMLAERIDKLLSNKTDDDEEHSQKEGRETQEEEAGAVQSAEPNSQLESSEEKRQSRVSKRAQAQQEEADVPSCKIDKTTNVNEHPEKHHGSIPNPILRERGDTNVPLPVSLPFQTPLQLSKQQDQDGEDEKEKQRKRNADSLTPPQLRSTRNLRDGSPCVSPPRLLPSQQNPDIPPPDHNRQSLTIKNRDQHFQHAHAHARQNADDAIPLPSFTNDSGVCSLSLSSHFVSRGRGDLPAAPDSAPSSTQKRTPIVGPQDRLPAPRTPPRGTIAQAPCPPGSPSRHVNNTQLTTVHSSQRPPHRIIPSTPHNGPTIPVSAGSSPLSMKTQQRSLSPNRPPSSSPPTLPPSPPAPALSSSLNPPPSIGEAPFSQRNGACFPSATVSAVFLPAKKEDGRNSPLGLQTTSHRGGKAACTLMTKQQEEQPGREQLSKDAKTSVSRRPSPPLVSAPSSFCTQSLTHPITQGAGGTLREAGETGRRMPAFPSSRSVLEEHHPSQMRAREGAGIEQDKDVMTVVTEFLQGMASSPVESTDTKILDSRHLLASQGTSPWPATANPSQRQRDASLHKESVVKKQKHHEGQADAFTLSTRPLPSGGSEAVPSFSSAAQKAQLRRKREEAAVGRLPSHVRGGQWEGEAMGTARAPLPPQSLPSSSGSNPVVVAPTHGAASRCALPEDPSSFSHNPDTLRLLAAHPSRQALQMSSSRNGRNGNGVQNEETLFLSQNHHMGVEEVEGKELNAGKGISSSHHSPLSVRSSSPHQTKETAGQSSKSTQRSLAVYAAKQRLQARVASTEGGRGGEGKSDPFIAAETSQPLLPSLTHKSLRLSSQAEHKKIQKDAPHLYTEVDGGHVQTMERRISQQQSSRHSKTEEEKVGGLDQPPALLAQNFAQKTEIAVTNKKAPLHASNKGGATTTKEQPDECSVDKGDTTPATHVPTEGGGDMTTTTVAGM</sequence>
<feature type="compositionally biased region" description="Pro residues" evidence="1">
    <location>
        <begin position="323"/>
        <end position="333"/>
    </location>
</feature>
<feature type="region of interest" description="Disordered" evidence="1">
    <location>
        <begin position="1555"/>
        <end position="1683"/>
    </location>
</feature>
<evidence type="ECO:0000313" key="2">
    <source>
        <dbReference type="EMBL" id="CEM17639.1"/>
    </source>
</evidence>
<feature type="compositionally biased region" description="Low complexity" evidence="1">
    <location>
        <begin position="1606"/>
        <end position="1621"/>
    </location>
</feature>
<feature type="compositionally biased region" description="Polar residues" evidence="1">
    <location>
        <begin position="1407"/>
        <end position="1421"/>
    </location>
</feature>
<feature type="compositionally biased region" description="Basic and acidic residues" evidence="1">
    <location>
        <begin position="1777"/>
        <end position="1788"/>
    </location>
</feature>
<feature type="region of interest" description="Disordered" evidence="1">
    <location>
        <begin position="222"/>
        <end position="274"/>
    </location>
</feature>
<proteinExistence type="predicted"/>
<feature type="compositionally biased region" description="Low complexity" evidence="1">
    <location>
        <begin position="235"/>
        <end position="244"/>
    </location>
</feature>
<gene>
    <name evidence="2" type="ORF">Cvel_18543</name>
</gene>
<feature type="compositionally biased region" description="Polar residues" evidence="1">
    <location>
        <begin position="1559"/>
        <end position="1587"/>
    </location>
</feature>
<feature type="compositionally biased region" description="Basic and acidic residues" evidence="1">
    <location>
        <begin position="1283"/>
        <end position="1298"/>
    </location>
</feature>
<feature type="region of interest" description="Disordered" evidence="1">
    <location>
        <begin position="300"/>
        <end position="366"/>
    </location>
</feature>
<feature type="region of interest" description="Disordered" evidence="1">
    <location>
        <begin position="1714"/>
        <end position="1741"/>
    </location>
</feature>
<feature type="compositionally biased region" description="Basic and acidic residues" evidence="1">
    <location>
        <begin position="1422"/>
        <end position="1434"/>
    </location>
</feature>
<feature type="compositionally biased region" description="Basic and acidic residues" evidence="1">
    <location>
        <begin position="994"/>
        <end position="1003"/>
    </location>
</feature>
<dbReference type="EMBL" id="CDMZ01000599">
    <property type="protein sequence ID" value="CEM17639.1"/>
    <property type="molecule type" value="Genomic_DNA"/>
</dbReference>
<feature type="compositionally biased region" description="Polar residues" evidence="1">
    <location>
        <begin position="300"/>
        <end position="314"/>
    </location>
</feature>
<name>A0A0G4FSJ9_9ALVE</name>
<feature type="compositionally biased region" description="Basic and acidic residues" evidence="1">
    <location>
        <begin position="563"/>
        <end position="583"/>
    </location>
</feature>
<feature type="compositionally biased region" description="Polar residues" evidence="1">
    <location>
        <begin position="1316"/>
        <end position="1325"/>
    </location>
</feature>
<feature type="compositionally biased region" description="Polar residues" evidence="1">
    <location>
        <begin position="1625"/>
        <end position="1637"/>
    </location>
</feature>
<feature type="region of interest" description="Disordered" evidence="1">
    <location>
        <begin position="1096"/>
        <end position="1239"/>
    </location>
</feature>
<feature type="region of interest" description="Disordered" evidence="1">
    <location>
        <begin position="1252"/>
        <end position="1357"/>
    </location>
</feature>
<feature type="compositionally biased region" description="Polar residues" evidence="1">
    <location>
        <begin position="833"/>
        <end position="848"/>
    </location>
</feature>